<dbReference type="NCBIfam" id="TIGR03590">
    <property type="entry name" value="PseG"/>
    <property type="match status" value="1"/>
</dbReference>
<name>A0A6C0H048_9ZZZZ</name>
<protein>
    <recommendedName>
        <fullName evidence="2">UDP-2,4-diacetamido-2,4, 6-trideoxy-beta-L-altropyranose hydrolase</fullName>
    </recommendedName>
</protein>
<dbReference type="AlphaFoldDB" id="A0A6C0H048"/>
<dbReference type="SUPFAM" id="SSF53756">
    <property type="entry name" value="UDP-Glycosyltransferase/glycogen phosphorylase"/>
    <property type="match status" value="1"/>
</dbReference>
<reference evidence="1" key="1">
    <citation type="journal article" date="2020" name="Nature">
        <title>Giant virus diversity and host interactions through global metagenomics.</title>
        <authorList>
            <person name="Schulz F."/>
            <person name="Roux S."/>
            <person name="Paez-Espino D."/>
            <person name="Jungbluth S."/>
            <person name="Walsh D.A."/>
            <person name="Denef V.J."/>
            <person name="McMahon K.D."/>
            <person name="Konstantinidis K.T."/>
            <person name="Eloe-Fadrosh E.A."/>
            <person name="Kyrpides N.C."/>
            <person name="Woyke T."/>
        </authorList>
    </citation>
    <scope>NUCLEOTIDE SEQUENCE</scope>
    <source>
        <strain evidence="1">GVMAG-M-3300023179-4</strain>
    </source>
</reference>
<dbReference type="Gene3D" id="3.40.50.2000">
    <property type="entry name" value="Glycogen Phosphorylase B"/>
    <property type="match status" value="1"/>
</dbReference>
<accession>A0A6C0H048</accession>
<dbReference type="Gene3D" id="3.40.50.11190">
    <property type="match status" value="1"/>
</dbReference>
<sequence>MSVLIRCDSSNIIGTGHVMRMLNYCEYYPTYKFTFVCRNFNMNISNKIIEKNHNLILLDYNIEPELNNYRTWIGKKYEDEILDIINIVNKTKFDIIFIDHYGIDYLLEKEVKKYCDKVMIISDIFDFNHYCDVFINYNCNDLERIKKINLNDKTEYKIGVENIILNKKFIDSSKKTKYNKILKNIVINMGGADPQNFILRIIKIINEYIIINNINIIIIIGKSNNHVKIINEFINDNKNYSILIDINYDEMIKLYLNCDLVIGCLSVTAHERLILNVPQICLKIVDNQLIQQLDEFNIVTIDNLLDKILNYNNIIDNYLRR</sequence>
<organism evidence="1">
    <name type="scientific">viral metagenome</name>
    <dbReference type="NCBI Taxonomy" id="1070528"/>
    <lineage>
        <taxon>unclassified sequences</taxon>
        <taxon>metagenomes</taxon>
        <taxon>organismal metagenomes</taxon>
    </lineage>
</organism>
<evidence type="ECO:0000313" key="1">
    <source>
        <dbReference type="EMBL" id="QHT73777.1"/>
    </source>
</evidence>
<proteinExistence type="predicted"/>
<dbReference type="EMBL" id="MN739832">
    <property type="protein sequence ID" value="QHT73777.1"/>
    <property type="molecule type" value="Genomic_DNA"/>
</dbReference>
<dbReference type="InterPro" id="IPR020023">
    <property type="entry name" value="PseG"/>
</dbReference>
<evidence type="ECO:0008006" key="2">
    <source>
        <dbReference type="Google" id="ProtNLM"/>
    </source>
</evidence>